<evidence type="ECO:0000313" key="1">
    <source>
        <dbReference type="EMBL" id="PRQ33029.1"/>
    </source>
</evidence>
<comment type="caution">
    <text evidence="1">The sequence shown here is derived from an EMBL/GenBank/DDBJ whole genome shotgun (WGS) entry which is preliminary data.</text>
</comment>
<dbReference type="Gramene" id="PRQ33029">
    <property type="protein sequence ID" value="PRQ33029"/>
    <property type="gene ID" value="RchiOBHm_Chr5g0052941"/>
</dbReference>
<dbReference type="Proteomes" id="UP000238479">
    <property type="component" value="Chromosome 5"/>
</dbReference>
<protein>
    <submittedName>
        <fullName evidence="1">Uncharacterized protein</fullName>
    </submittedName>
</protein>
<evidence type="ECO:0000313" key="2">
    <source>
        <dbReference type="Proteomes" id="UP000238479"/>
    </source>
</evidence>
<accession>A0A2P6QFS6</accession>
<sequence>MCRGCLEFLIVFVHFKEVCNTSCTLRTNYFICIMSYMILYVMNDSFYCALVFQSSYCLHW</sequence>
<name>A0A2P6QFS6_ROSCH</name>
<organism evidence="1 2">
    <name type="scientific">Rosa chinensis</name>
    <name type="common">China rose</name>
    <dbReference type="NCBI Taxonomy" id="74649"/>
    <lineage>
        <taxon>Eukaryota</taxon>
        <taxon>Viridiplantae</taxon>
        <taxon>Streptophyta</taxon>
        <taxon>Embryophyta</taxon>
        <taxon>Tracheophyta</taxon>
        <taxon>Spermatophyta</taxon>
        <taxon>Magnoliopsida</taxon>
        <taxon>eudicotyledons</taxon>
        <taxon>Gunneridae</taxon>
        <taxon>Pentapetalae</taxon>
        <taxon>rosids</taxon>
        <taxon>fabids</taxon>
        <taxon>Rosales</taxon>
        <taxon>Rosaceae</taxon>
        <taxon>Rosoideae</taxon>
        <taxon>Rosoideae incertae sedis</taxon>
        <taxon>Rosa</taxon>
    </lineage>
</organism>
<reference evidence="1 2" key="1">
    <citation type="journal article" date="2018" name="Nat. Genet.">
        <title>The Rosa genome provides new insights in the design of modern roses.</title>
        <authorList>
            <person name="Bendahmane M."/>
        </authorList>
    </citation>
    <scope>NUCLEOTIDE SEQUENCE [LARGE SCALE GENOMIC DNA]</scope>
    <source>
        <strain evidence="2">cv. Old Blush</strain>
    </source>
</reference>
<dbReference type="AlphaFoldDB" id="A0A2P6QFS6"/>
<keyword evidence="2" id="KW-1185">Reference proteome</keyword>
<proteinExistence type="predicted"/>
<dbReference type="EMBL" id="PDCK01000043">
    <property type="protein sequence ID" value="PRQ33029.1"/>
    <property type="molecule type" value="Genomic_DNA"/>
</dbReference>
<gene>
    <name evidence="1" type="ORF">RchiOBHm_Chr5g0052941</name>
</gene>